<dbReference type="PANTHER" id="PTHR47951:SF3">
    <property type="entry name" value="CYTOCHROME P450, FAMILY 706, SUBFAMILY A, POLYPEPTIDE 4"/>
    <property type="match status" value="1"/>
</dbReference>
<evidence type="ECO:0000313" key="6">
    <source>
        <dbReference type="Proteomes" id="UP000825729"/>
    </source>
</evidence>
<dbReference type="EMBL" id="JAINDJ010000003">
    <property type="protein sequence ID" value="KAG9454530.1"/>
    <property type="molecule type" value="Genomic_DNA"/>
</dbReference>
<keyword evidence="2" id="KW-0479">Metal-binding</keyword>
<gene>
    <name evidence="5" type="ORF">H6P81_007434</name>
</gene>
<dbReference type="InterPro" id="IPR002401">
    <property type="entry name" value="Cyt_P450_E_grp-I"/>
</dbReference>
<dbReference type="GO" id="GO:0016705">
    <property type="term" value="F:oxidoreductase activity, acting on paired donors, with incorporation or reduction of molecular oxygen"/>
    <property type="evidence" value="ECO:0007669"/>
    <property type="project" value="InterPro"/>
</dbReference>
<dbReference type="FunFam" id="1.10.630.10:FF:000007">
    <property type="entry name" value="Cytochrome P450 76C4"/>
    <property type="match status" value="2"/>
</dbReference>
<dbReference type="InterPro" id="IPR036396">
    <property type="entry name" value="Cyt_P450_sf"/>
</dbReference>
<sequence>MQPSLSSSPLLPNVSAVSEGALRLRWSGWRGEAAGTMSLLPLAVAVAAWYVVLVAKAAWSSNKLGRRSAKLPPGPQGVPVLGNLPFLDRNLHHHLTKLAKTYGPIMSLRLGRRLCVVVSSPSVAKELLKEQDAIVSNHDVPTAALVLPNGLHGLAWSPHGQQWRTLRRLAVGGLLSNAGLEPHRALRRSQIEHMVGRVRDRADAGSPVQFRELIYSTLYNVVTGMLWGGVLGEKGMEKVAKEFRQVVEDIQGTFGRLNISDFFPVLARFDLQGLERERQKLSQRLHQILDSVINQRLKMINEQDKLEGGLQGKSEGKLEGGDFLELLLRTMDTPETTGMPLTIDHVKGLLLDLVMAGMDTTTGTTEWAMSELMNDPETMRKAQDELDAVVGLDGAVEETHLSKLHYLNAVVKETLRLRPAGPIMLPRTPTATCTALGYTVPKGCRIVVNLWGMQRDPEAWDRPAEFRPERFLNGDRRDYSYFIGADFRFFPFGTGRRVCPGAPLADRMMMYALATLLHLFEWRLPEGIAKVDLTERFGMMSVLTGSELQRYRRLRGFPLVGNLPSLAGRKLHEKLYELSQTYGPVLSLRFGTKLCVVVSSEASAKELLKEKDVIFADRDLPAAVRFLPNGSEGIVWVPHGSTWRAIRKLTVGEMLNHASLETYRDLRREEMSKLVSSVRENLGTPVKIQSLMYKTLYDVVAAMLWGDTLMGEGMGGVGKEFERMVEEARESFQGLLIGDVFPFLGHLDLLGEARKVKKISAKLHRIMDSIIDARIMKMTESGEERRNDFLRLLASKEKTISRANLKALILDLILAGVDTTAFALEWAMAELMQNPEIMEEAREEVEQVVGLEKEVKESHLPRLSYLRAVLKETLRLRPVVPLMLPRTPSQPSTLGGYTIPIGTRILVNMWAIQRDPLAWEDPLEFRPERFLTGDRKWDFSGNDLHFFPFGSGRRMCPGAALADGMLMYALASLLHSFDWKLPPGTTLDLSDCVGIAYKMDKPLIIIPTPRFHETNIS</sequence>
<dbReference type="Pfam" id="PF00067">
    <property type="entry name" value="p450"/>
    <property type="match status" value="2"/>
</dbReference>
<proteinExistence type="inferred from homology"/>
<keyword evidence="3" id="KW-0560">Oxidoreductase</keyword>
<evidence type="ECO:0000313" key="5">
    <source>
        <dbReference type="EMBL" id="KAG9454530.1"/>
    </source>
</evidence>
<dbReference type="GO" id="GO:0020037">
    <property type="term" value="F:heme binding"/>
    <property type="evidence" value="ECO:0007669"/>
    <property type="project" value="InterPro"/>
</dbReference>
<comment type="caution">
    <text evidence="5">The sequence shown here is derived from an EMBL/GenBank/DDBJ whole genome shotgun (WGS) entry which is preliminary data.</text>
</comment>
<evidence type="ECO:0008006" key="7">
    <source>
        <dbReference type="Google" id="ProtNLM"/>
    </source>
</evidence>
<dbReference type="PANTHER" id="PTHR47951">
    <property type="entry name" value="OS08G0547900 PROTEIN"/>
    <property type="match status" value="1"/>
</dbReference>
<dbReference type="PRINTS" id="PR00385">
    <property type="entry name" value="P450"/>
</dbReference>
<dbReference type="GO" id="GO:0004497">
    <property type="term" value="F:monooxygenase activity"/>
    <property type="evidence" value="ECO:0007669"/>
    <property type="project" value="InterPro"/>
</dbReference>
<dbReference type="PRINTS" id="PR00463">
    <property type="entry name" value="EP450I"/>
</dbReference>
<name>A0AAV7F081_ARIFI</name>
<dbReference type="Proteomes" id="UP000825729">
    <property type="component" value="Unassembled WGS sequence"/>
</dbReference>
<evidence type="ECO:0000256" key="1">
    <source>
        <dbReference type="ARBA" id="ARBA00010617"/>
    </source>
</evidence>
<evidence type="ECO:0000256" key="4">
    <source>
        <dbReference type="ARBA" id="ARBA00023004"/>
    </source>
</evidence>
<dbReference type="InterPro" id="IPR001128">
    <property type="entry name" value="Cyt_P450"/>
</dbReference>
<keyword evidence="4" id="KW-0408">Iron</keyword>
<organism evidence="5 6">
    <name type="scientific">Aristolochia fimbriata</name>
    <name type="common">White veined hardy Dutchman's pipe vine</name>
    <dbReference type="NCBI Taxonomy" id="158543"/>
    <lineage>
        <taxon>Eukaryota</taxon>
        <taxon>Viridiplantae</taxon>
        <taxon>Streptophyta</taxon>
        <taxon>Embryophyta</taxon>
        <taxon>Tracheophyta</taxon>
        <taxon>Spermatophyta</taxon>
        <taxon>Magnoliopsida</taxon>
        <taxon>Magnoliidae</taxon>
        <taxon>Piperales</taxon>
        <taxon>Aristolochiaceae</taxon>
        <taxon>Aristolochia</taxon>
    </lineage>
</organism>
<evidence type="ECO:0000256" key="3">
    <source>
        <dbReference type="ARBA" id="ARBA00023002"/>
    </source>
</evidence>
<dbReference type="InterPro" id="IPR017972">
    <property type="entry name" value="Cyt_P450_CS"/>
</dbReference>
<dbReference type="SUPFAM" id="SSF48264">
    <property type="entry name" value="Cytochrome P450"/>
    <property type="match status" value="2"/>
</dbReference>
<evidence type="ECO:0000256" key="2">
    <source>
        <dbReference type="ARBA" id="ARBA00022723"/>
    </source>
</evidence>
<comment type="similarity">
    <text evidence="1">Belongs to the cytochrome P450 family.</text>
</comment>
<reference evidence="5 6" key="1">
    <citation type="submission" date="2021-07" db="EMBL/GenBank/DDBJ databases">
        <title>The Aristolochia fimbriata genome: insights into angiosperm evolution, floral development and chemical biosynthesis.</title>
        <authorList>
            <person name="Jiao Y."/>
        </authorList>
    </citation>
    <scope>NUCLEOTIDE SEQUENCE [LARGE SCALE GENOMIC DNA]</scope>
    <source>
        <strain evidence="5">IBCAS-2021</strain>
        <tissue evidence="5">Leaf</tissue>
    </source>
</reference>
<dbReference type="Gene3D" id="1.10.630.10">
    <property type="entry name" value="Cytochrome P450"/>
    <property type="match status" value="2"/>
</dbReference>
<dbReference type="GO" id="GO:0005506">
    <property type="term" value="F:iron ion binding"/>
    <property type="evidence" value="ECO:0007669"/>
    <property type="project" value="InterPro"/>
</dbReference>
<dbReference type="AlphaFoldDB" id="A0AAV7F081"/>
<accession>A0AAV7F081</accession>
<keyword evidence="6" id="KW-1185">Reference proteome</keyword>
<dbReference type="PROSITE" id="PS00086">
    <property type="entry name" value="CYTOCHROME_P450"/>
    <property type="match status" value="2"/>
</dbReference>
<protein>
    <recommendedName>
        <fullName evidence="7">Cytochrome P450</fullName>
    </recommendedName>
</protein>